<dbReference type="Proteomes" id="UP000192758">
    <property type="component" value="Unassembled WGS sequence"/>
</dbReference>
<dbReference type="EMBL" id="MNPJ01000008">
    <property type="protein sequence ID" value="OQS55504.1"/>
    <property type="molecule type" value="Genomic_DNA"/>
</dbReference>
<keyword evidence="3" id="KW-1185">Reference proteome</keyword>
<sequence length="167" mass="20184">MLSVYFINYIFTSHNNHNHNNHNHNNHNHIYLSNNYYNYSYYDECINNINNKIYLYNKQISLAEKQFENIINIINFFDKLKEIEHKTHISEDANKLISFLNLTCNSLENLSGKTFNLRLTVRDNLIIYKKDKKEFKLKLEETENKRKKIFLEIENIKIQLLSYVNIS</sequence>
<organism evidence="2 3">
    <name type="scientific">Ecytonucleospora hepatopenaei</name>
    <dbReference type="NCBI Taxonomy" id="646526"/>
    <lineage>
        <taxon>Eukaryota</taxon>
        <taxon>Fungi</taxon>
        <taxon>Fungi incertae sedis</taxon>
        <taxon>Microsporidia</taxon>
        <taxon>Enterocytozoonidae</taxon>
        <taxon>Ecytonucleospora</taxon>
    </lineage>
</organism>
<name>A0A1W0E8B4_9MICR</name>
<reference evidence="2 3" key="1">
    <citation type="journal article" date="2017" name="Environ. Microbiol.">
        <title>Decay of the glycolytic pathway and adaptation to intranuclear parasitism within Enterocytozoonidae microsporidia.</title>
        <authorList>
            <person name="Wiredu Boakye D."/>
            <person name="Jaroenlak P."/>
            <person name="Prachumwat A."/>
            <person name="Williams T.A."/>
            <person name="Bateman K.S."/>
            <person name="Itsathitphaisarn O."/>
            <person name="Sritunyalucksana K."/>
            <person name="Paszkiewicz K.H."/>
            <person name="Moore K.A."/>
            <person name="Stentiford G.D."/>
            <person name="Williams B.A."/>
        </authorList>
    </citation>
    <scope>NUCLEOTIDE SEQUENCE [LARGE SCALE GENOMIC DNA]</scope>
    <source>
        <strain evidence="2 3">TH1</strain>
    </source>
</reference>
<keyword evidence="1" id="KW-0175">Coiled coil</keyword>
<evidence type="ECO:0000313" key="2">
    <source>
        <dbReference type="EMBL" id="OQS55504.1"/>
    </source>
</evidence>
<evidence type="ECO:0000256" key="1">
    <source>
        <dbReference type="SAM" id="Coils"/>
    </source>
</evidence>
<gene>
    <name evidence="2" type="ORF">EHP00_2343</name>
</gene>
<dbReference type="VEuPathDB" id="MicrosporidiaDB:EHP00_2343"/>
<evidence type="ECO:0000313" key="3">
    <source>
        <dbReference type="Proteomes" id="UP000192758"/>
    </source>
</evidence>
<proteinExistence type="predicted"/>
<feature type="coiled-coil region" evidence="1">
    <location>
        <begin position="125"/>
        <end position="159"/>
    </location>
</feature>
<accession>A0A1W0E8B4</accession>
<comment type="caution">
    <text evidence="2">The sequence shown here is derived from an EMBL/GenBank/DDBJ whole genome shotgun (WGS) entry which is preliminary data.</text>
</comment>
<dbReference type="AlphaFoldDB" id="A0A1W0E8B4"/>
<protein>
    <submittedName>
        <fullName evidence="2">Uncharacterized protein</fullName>
    </submittedName>
</protein>